<accession>A0A3B7RQ24</accession>
<dbReference type="KEGG" id="hyh:D3Y59_03880"/>
<evidence type="ECO:0000256" key="5">
    <source>
        <dbReference type="ARBA" id="ARBA00023136"/>
    </source>
</evidence>
<dbReference type="GO" id="GO:0022857">
    <property type="term" value="F:transmembrane transporter activity"/>
    <property type="evidence" value="ECO:0007669"/>
    <property type="project" value="TreeGrafter"/>
</dbReference>
<feature type="transmembrane region" description="Helical" evidence="7">
    <location>
        <begin position="339"/>
        <end position="358"/>
    </location>
</feature>
<protein>
    <submittedName>
        <fullName evidence="10">FtsX-like permease family protein</fullName>
    </submittedName>
</protein>
<dbReference type="Pfam" id="PF12704">
    <property type="entry name" value="MacB_PCD"/>
    <property type="match status" value="1"/>
</dbReference>
<dbReference type="AlphaFoldDB" id="A0A3B7RQ24"/>
<evidence type="ECO:0000256" key="3">
    <source>
        <dbReference type="ARBA" id="ARBA00022692"/>
    </source>
</evidence>
<feature type="transmembrane region" description="Helical" evidence="7">
    <location>
        <begin position="290"/>
        <end position="315"/>
    </location>
</feature>
<dbReference type="RefSeq" id="WP_119443862.1">
    <property type="nucleotide sequence ID" value="NZ_CP032317.1"/>
</dbReference>
<dbReference type="InterPro" id="IPR003838">
    <property type="entry name" value="ABC3_permease_C"/>
</dbReference>
<feature type="transmembrane region" description="Helical" evidence="7">
    <location>
        <begin position="21"/>
        <end position="42"/>
    </location>
</feature>
<feature type="transmembrane region" description="Helical" evidence="7">
    <location>
        <begin position="378"/>
        <end position="398"/>
    </location>
</feature>
<evidence type="ECO:0000256" key="4">
    <source>
        <dbReference type="ARBA" id="ARBA00022989"/>
    </source>
</evidence>
<keyword evidence="11" id="KW-1185">Reference proteome</keyword>
<reference evidence="10 11" key="1">
    <citation type="submission" date="2018-09" db="EMBL/GenBank/DDBJ databases">
        <title>Hymenobacter medium sp. nov., isolated from R2A medium.</title>
        <authorList>
            <person name="Yingchao G."/>
        </authorList>
    </citation>
    <scope>NUCLEOTIDE SEQUENCE [LARGE SCALE GENOMIC DNA]</scope>
    <source>
        <strain evidence="11">sh-6</strain>
    </source>
</reference>
<feature type="domain" description="ABC3 transporter permease C-terminal" evidence="8">
    <location>
        <begin position="294"/>
        <end position="408"/>
    </location>
</feature>
<comment type="similarity">
    <text evidence="6">Belongs to the ABC-4 integral membrane protein family.</text>
</comment>
<evidence type="ECO:0000313" key="10">
    <source>
        <dbReference type="EMBL" id="AYA36277.1"/>
    </source>
</evidence>
<gene>
    <name evidence="10" type="ORF">D3Y59_03880</name>
</gene>
<keyword evidence="4 7" id="KW-1133">Transmembrane helix</keyword>
<dbReference type="Pfam" id="PF02687">
    <property type="entry name" value="FtsX"/>
    <property type="match status" value="1"/>
</dbReference>
<evidence type="ECO:0000313" key="11">
    <source>
        <dbReference type="Proteomes" id="UP000262802"/>
    </source>
</evidence>
<organism evidence="10 11">
    <name type="scientific">Hymenobacter oligotrophus</name>
    <dbReference type="NCBI Taxonomy" id="2319843"/>
    <lineage>
        <taxon>Bacteria</taxon>
        <taxon>Pseudomonadati</taxon>
        <taxon>Bacteroidota</taxon>
        <taxon>Cytophagia</taxon>
        <taxon>Cytophagales</taxon>
        <taxon>Hymenobacteraceae</taxon>
        <taxon>Hymenobacter</taxon>
    </lineage>
</organism>
<evidence type="ECO:0000256" key="6">
    <source>
        <dbReference type="ARBA" id="ARBA00038076"/>
    </source>
</evidence>
<feature type="domain" description="MacB-like periplasmic core" evidence="9">
    <location>
        <begin position="21"/>
        <end position="221"/>
    </location>
</feature>
<evidence type="ECO:0000256" key="2">
    <source>
        <dbReference type="ARBA" id="ARBA00022475"/>
    </source>
</evidence>
<comment type="subcellular location">
    <subcellularLocation>
        <location evidence="1">Cell membrane</location>
        <topology evidence="1">Multi-pass membrane protein</topology>
    </subcellularLocation>
</comment>
<keyword evidence="3 7" id="KW-0812">Transmembrane</keyword>
<evidence type="ECO:0000256" key="7">
    <source>
        <dbReference type="SAM" id="Phobius"/>
    </source>
</evidence>
<dbReference type="GO" id="GO:0005886">
    <property type="term" value="C:plasma membrane"/>
    <property type="evidence" value="ECO:0007669"/>
    <property type="project" value="UniProtKB-SubCell"/>
</dbReference>
<dbReference type="OrthoDB" id="9770036at2"/>
<evidence type="ECO:0000259" key="8">
    <source>
        <dbReference type="Pfam" id="PF02687"/>
    </source>
</evidence>
<sequence>MHFLENIREAFRSIQSNLLRTVLTALIVSIGIMSLVGILTAIDAMKYSLNATFSSLGANSFDIQAKGYSNRFRRGGVRGKTYPPISYLQAQQYKAQLGDEGRVGISAFIAGAAKVKAGSKETNPNTQVVAGDENYLLNQNYNLASGRSFSQQELENGVSVAVIGAEVREKLFGSNSVNLALGKYVYMLGRRFLVVGTLDRSGSSMGGGGADRIVLIPLEAGNQMPRQQALTYDIKTAVLQPENLPFAMDQARGIMRAVRHDRLGQEESFEMESSDSLANKLDELSGSLKIGGFLVGFITLLGASIALMNIMMVSVTERTREIGIRKALGATALQIRQQFLIEAIVICVLGGALGIVLGVSMGNAVSLFVGEGAFLVPWLWMMLGLLICVTVGLASGYYPASKAAKLDPIESLRYE</sequence>
<evidence type="ECO:0000259" key="9">
    <source>
        <dbReference type="Pfam" id="PF12704"/>
    </source>
</evidence>
<dbReference type="InterPro" id="IPR025857">
    <property type="entry name" value="MacB_PCD"/>
</dbReference>
<dbReference type="EMBL" id="CP032317">
    <property type="protein sequence ID" value="AYA36277.1"/>
    <property type="molecule type" value="Genomic_DNA"/>
</dbReference>
<dbReference type="Proteomes" id="UP000262802">
    <property type="component" value="Chromosome"/>
</dbReference>
<dbReference type="PANTHER" id="PTHR30572:SF4">
    <property type="entry name" value="ABC TRANSPORTER PERMEASE YTRF"/>
    <property type="match status" value="1"/>
</dbReference>
<evidence type="ECO:0000256" key="1">
    <source>
        <dbReference type="ARBA" id="ARBA00004651"/>
    </source>
</evidence>
<keyword evidence="5 7" id="KW-0472">Membrane</keyword>
<proteinExistence type="inferred from homology"/>
<keyword evidence="2" id="KW-1003">Cell membrane</keyword>
<dbReference type="InterPro" id="IPR050250">
    <property type="entry name" value="Macrolide_Exporter_MacB"/>
</dbReference>
<dbReference type="PANTHER" id="PTHR30572">
    <property type="entry name" value="MEMBRANE COMPONENT OF TRANSPORTER-RELATED"/>
    <property type="match status" value="1"/>
</dbReference>
<name>A0A3B7RQ24_9BACT</name>